<dbReference type="GO" id="GO:0005634">
    <property type="term" value="C:nucleus"/>
    <property type="evidence" value="ECO:0007669"/>
    <property type="project" value="TreeGrafter"/>
</dbReference>
<dbReference type="Gene3D" id="3.90.120.10">
    <property type="entry name" value="DNA Methylase, subunit A, domain 2"/>
    <property type="match status" value="1"/>
</dbReference>
<dbReference type="Pfam" id="PF00145">
    <property type="entry name" value="DNA_methylase"/>
    <property type="match status" value="1"/>
</dbReference>
<evidence type="ECO:0000256" key="4">
    <source>
        <dbReference type="PROSITE-ProRule" id="PRU01016"/>
    </source>
</evidence>
<dbReference type="GO" id="GO:0008168">
    <property type="term" value="F:methyltransferase activity"/>
    <property type="evidence" value="ECO:0007669"/>
    <property type="project" value="UniProtKB-KW"/>
</dbReference>
<evidence type="ECO:0000256" key="1">
    <source>
        <dbReference type="ARBA" id="ARBA00022603"/>
    </source>
</evidence>
<keyword evidence="1 4" id="KW-0489">Methyltransferase</keyword>
<organism evidence="6 7">
    <name type="scientific">Perkinsus chesapeaki</name>
    <name type="common">Clam parasite</name>
    <name type="synonym">Perkinsus andrewsi</name>
    <dbReference type="NCBI Taxonomy" id="330153"/>
    <lineage>
        <taxon>Eukaryota</taxon>
        <taxon>Sar</taxon>
        <taxon>Alveolata</taxon>
        <taxon>Perkinsozoa</taxon>
        <taxon>Perkinsea</taxon>
        <taxon>Perkinsida</taxon>
        <taxon>Perkinsidae</taxon>
        <taxon>Perkinsus</taxon>
    </lineage>
</organism>
<keyword evidence="2 4" id="KW-0808">Transferase</keyword>
<evidence type="ECO:0000313" key="6">
    <source>
        <dbReference type="EMBL" id="KAF4651095.1"/>
    </source>
</evidence>
<dbReference type="InterPro" id="IPR050750">
    <property type="entry name" value="C5-MTase"/>
</dbReference>
<dbReference type="GO" id="GO:0032259">
    <property type="term" value="P:methylation"/>
    <property type="evidence" value="ECO:0007669"/>
    <property type="project" value="UniProtKB-KW"/>
</dbReference>
<accession>A0A7J6KUV4</accession>
<comment type="similarity">
    <text evidence="4">Belongs to the class I-like SAM-binding methyltransferase superfamily. C5-methyltransferase family.</text>
</comment>
<feature type="active site" evidence="4">
    <location>
        <position position="301"/>
    </location>
</feature>
<dbReference type="OrthoDB" id="443216at2759"/>
<protein>
    <submittedName>
        <fullName evidence="6">C-5 cytosine-specific DNA methylase</fullName>
    </submittedName>
</protein>
<feature type="region of interest" description="Disordered" evidence="5">
    <location>
        <begin position="54"/>
        <end position="85"/>
    </location>
</feature>
<sequence>KNLMVDRARYPQSFLIMSLFAALVNALKVRMNRTESPSSPKLYPSPPPMEPSIFSLSPSSVCDSPDDQESPKGATSRSSTCSPPLQARVLNSDYTLAETSGDSLSAGYRYSSRDFDSFLPASAAEFSDEVIWETRRPSDTFDECLRLILSKIEFDFTRFSGNLSVVLPKVGHDAWATLDCICYAMSAICFWSFMASEEGVNVLELFSGIGGMRCALASAGVRCKKITAVDVNTESNKVYEKSYGDTPKPKNIASAGGASTTPENKIEQVIRIVLLTGRLLTVGVKWFESMKSDMWTMSPPCQPYTRQGNQQDSDDHRANALGRIIEVLGKMRNPPRVIVLENVVHFERSRSLCQLLHVLEDIGGYQYRGFMLNPMQFGFPNSRSRFYLVALRDASAFEKLPTVPRSDARTPSLVLYNNVPCVNCVTGGGLRLKSEASRERVCPIPDEDGFELITAEIECDCEYTPREVGQFLDAADVLPINSTVPKETLQKPSSFCFDIVSSKSLQSMCFTKAYRKFHNGTGSVLLKSELPTTPDSWDEMMRPHFSDLQSMTELFGQLRYFTPSEIARLQGFPLEGETSTRWRQTLCATHEGCPEPAGKRAKVPIVASLCTDFAGMKVSERALIGMLGNSLNPQVVSKIIEICDIGNLVARGEA</sequence>
<dbReference type="InterPro" id="IPR001525">
    <property type="entry name" value="C5_MeTfrase"/>
</dbReference>
<dbReference type="PANTHER" id="PTHR46098">
    <property type="entry name" value="TRNA (CYTOSINE(38)-C(5))-METHYLTRANSFERASE"/>
    <property type="match status" value="1"/>
</dbReference>
<dbReference type="InterPro" id="IPR029063">
    <property type="entry name" value="SAM-dependent_MTases_sf"/>
</dbReference>
<evidence type="ECO:0000256" key="2">
    <source>
        <dbReference type="ARBA" id="ARBA00022679"/>
    </source>
</evidence>
<dbReference type="AlphaFoldDB" id="A0A7J6KUV4"/>
<name>A0A7J6KUV4_PERCH</name>
<reference evidence="6 7" key="1">
    <citation type="submission" date="2020-04" db="EMBL/GenBank/DDBJ databases">
        <title>Perkinsus chesapeaki whole genome sequence.</title>
        <authorList>
            <person name="Bogema D.R."/>
        </authorList>
    </citation>
    <scope>NUCLEOTIDE SEQUENCE [LARGE SCALE GENOMIC DNA]</scope>
    <source>
        <strain evidence="6">ATCC PRA-425</strain>
    </source>
</reference>
<evidence type="ECO:0000313" key="7">
    <source>
        <dbReference type="Proteomes" id="UP000591131"/>
    </source>
</evidence>
<gene>
    <name evidence="6" type="primary">DNMT2</name>
    <name evidence="6" type="ORF">FOL47_000670</name>
</gene>
<dbReference type="SUPFAM" id="SSF53335">
    <property type="entry name" value="S-adenosyl-L-methionine-dependent methyltransferases"/>
    <property type="match status" value="1"/>
</dbReference>
<dbReference type="PROSITE" id="PS51679">
    <property type="entry name" value="SAM_MT_C5"/>
    <property type="match status" value="1"/>
</dbReference>
<comment type="caution">
    <text evidence="6">The sequence shown here is derived from an EMBL/GenBank/DDBJ whole genome shotgun (WGS) entry which is preliminary data.</text>
</comment>
<keyword evidence="3 4" id="KW-0949">S-adenosyl-L-methionine</keyword>
<proteinExistence type="inferred from homology"/>
<dbReference type="EMBL" id="JAAPAO010001121">
    <property type="protein sequence ID" value="KAF4651095.1"/>
    <property type="molecule type" value="Genomic_DNA"/>
</dbReference>
<dbReference type="PRINTS" id="PR00105">
    <property type="entry name" value="C5METTRFRASE"/>
</dbReference>
<dbReference type="Proteomes" id="UP000591131">
    <property type="component" value="Unassembled WGS sequence"/>
</dbReference>
<keyword evidence="7" id="KW-1185">Reference proteome</keyword>
<evidence type="ECO:0000256" key="3">
    <source>
        <dbReference type="ARBA" id="ARBA00022691"/>
    </source>
</evidence>
<feature type="compositionally biased region" description="Polar residues" evidence="5">
    <location>
        <begin position="73"/>
        <end position="83"/>
    </location>
</feature>
<feature type="non-terminal residue" evidence="6">
    <location>
        <position position="654"/>
    </location>
</feature>
<dbReference type="PANTHER" id="PTHR46098:SF1">
    <property type="entry name" value="TRNA (CYTOSINE(38)-C(5))-METHYLTRANSFERASE"/>
    <property type="match status" value="1"/>
</dbReference>
<evidence type="ECO:0000256" key="5">
    <source>
        <dbReference type="SAM" id="MobiDB-lite"/>
    </source>
</evidence>
<dbReference type="Gene3D" id="3.40.50.150">
    <property type="entry name" value="Vaccinia Virus protein VP39"/>
    <property type="match status" value="1"/>
</dbReference>